<name>H5XSY0_9FIRM</name>
<evidence type="ECO:0000313" key="2">
    <source>
        <dbReference type="EMBL" id="EHQ87943.1"/>
    </source>
</evidence>
<organism evidence="2 3">
    <name type="scientific">Desulfosporosinus youngiae DSM 17734</name>
    <dbReference type="NCBI Taxonomy" id="768710"/>
    <lineage>
        <taxon>Bacteria</taxon>
        <taxon>Bacillati</taxon>
        <taxon>Bacillota</taxon>
        <taxon>Clostridia</taxon>
        <taxon>Eubacteriales</taxon>
        <taxon>Desulfitobacteriaceae</taxon>
        <taxon>Desulfosporosinus</taxon>
    </lineage>
</organism>
<feature type="domain" description="DUF362" evidence="1">
    <location>
        <begin position="37"/>
        <end position="239"/>
    </location>
</feature>
<dbReference type="Pfam" id="PF04015">
    <property type="entry name" value="DUF362"/>
    <property type="match status" value="1"/>
</dbReference>
<reference evidence="2 3" key="1">
    <citation type="submission" date="2011-11" db="EMBL/GenBank/DDBJ databases">
        <title>The Noncontiguous Finished genome of Desulfosporosinus youngiae DSM 17734.</title>
        <authorList>
            <consortium name="US DOE Joint Genome Institute (JGI-PGF)"/>
            <person name="Lucas S."/>
            <person name="Han J."/>
            <person name="Lapidus A."/>
            <person name="Cheng J.-F."/>
            <person name="Goodwin L."/>
            <person name="Pitluck S."/>
            <person name="Peters L."/>
            <person name="Ovchinnikova G."/>
            <person name="Lu M."/>
            <person name="Land M.L."/>
            <person name="Hauser L."/>
            <person name="Pester M."/>
            <person name="Spring S."/>
            <person name="Ollivier B."/>
            <person name="Rattei T."/>
            <person name="Klenk H.-P."/>
            <person name="Wagner M."/>
            <person name="Loy A."/>
            <person name="Woyke T.J."/>
        </authorList>
    </citation>
    <scope>NUCLEOTIDE SEQUENCE [LARGE SCALE GENOMIC DNA]</scope>
    <source>
        <strain evidence="2 3">DSM 17734</strain>
    </source>
</reference>
<dbReference type="AlphaFoldDB" id="H5XSY0"/>
<dbReference type="InterPro" id="IPR007160">
    <property type="entry name" value="DUF362"/>
</dbReference>
<gene>
    <name evidence="2" type="ORF">DesyoDRAFT_0767</name>
</gene>
<protein>
    <recommendedName>
        <fullName evidence="1">DUF362 domain-containing protein</fullName>
    </recommendedName>
</protein>
<dbReference type="STRING" id="768710.DesyoDRAFT_0767"/>
<proteinExistence type="predicted"/>
<dbReference type="OrthoDB" id="9785671at2"/>
<dbReference type="Proteomes" id="UP000005104">
    <property type="component" value="Chromosome"/>
</dbReference>
<dbReference type="eggNOG" id="COG2006">
    <property type="taxonomic scope" value="Bacteria"/>
</dbReference>
<evidence type="ECO:0000259" key="1">
    <source>
        <dbReference type="Pfam" id="PF04015"/>
    </source>
</evidence>
<dbReference type="RefSeq" id="WP_007779594.1">
    <property type="nucleotide sequence ID" value="NZ_CM001441.1"/>
</dbReference>
<keyword evidence="3" id="KW-1185">Reference proteome</keyword>
<dbReference type="EMBL" id="CM001441">
    <property type="protein sequence ID" value="EHQ87943.1"/>
    <property type="molecule type" value="Genomic_DNA"/>
</dbReference>
<accession>H5XSY0</accession>
<dbReference type="HOGENOM" id="CLU_632711_0_0_9"/>
<sequence length="433" mass="47711">MDRAVVSLVKVSDVYESLKESLSLSNGLAGLSVHDHILIKPNIVSWDFELPFPPYGVVTTSSVMSALVRILAEHGFRNLIIGEGSLPKLSTAGHEVYGALGYKKLQERYGVKLVDFNQEEFVPMDYGDGFKLDIAKQALEADKIINLPVLKTHNQAKVSLGIKNLKGCLSKNSKRYCHGLGNGELSLTFPRIIEKLPVALTIIDGLYTLEKGPGPTGKAYPKGLLITSGDPFACDLVGAAVLGYPAKDVPHLARYAENHGYSLDLWDYEIAGESIADHQKLVEYDFEWSEDNTGPSGFKKKGITGLAIRKYDSSLCTGCSVQFNPMLILLSSAFKGSSFPNIEVVSGKQQLASAGFDHSLLFGKCACHLNKDNPDIKKGIQLWGCPPDLEKMVEELAKEGLECDYNEYVRFRHYLFDRYTGKEGFNLSDWSVE</sequence>
<evidence type="ECO:0000313" key="3">
    <source>
        <dbReference type="Proteomes" id="UP000005104"/>
    </source>
</evidence>